<dbReference type="RefSeq" id="WP_243537518.1">
    <property type="nucleotide sequence ID" value="NZ_CP093442.1"/>
</dbReference>
<accession>A0ABY4C8C0</accession>
<keyword evidence="2" id="KW-1185">Reference proteome</keyword>
<evidence type="ECO:0000313" key="2">
    <source>
        <dbReference type="Proteomes" id="UP000830116"/>
    </source>
</evidence>
<organism evidence="1 2">
    <name type="scientific">Bdellovibrio reynosensis</name>
    <dbReference type="NCBI Taxonomy" id="2835041"/>
    <lineage>
        <taxon>Bacteria</taxon>
        <taxon>Pseudomonadati</taxon>
        <taxon>Bdellovibrionota</taxon>
        <taxon>Bdellovibrionia</taxon>
        <taxon>Bdellovibrionales</taxon>
        <taxon>Pseudobdellovibrionaceae</taxon>
        <taxon>Bdellovibrio</taxon>
    </lineage>
</organism>
<reference evidence="1" key="1">
    <citation type="submission" date="2022-03" db="EMBL/GenBank/DDBJ databases">
        <title>Genome Identification and Characterization of new species Bdellovibrio reynosense LBG001 sp. nov. from a Mexico soil sample.</title>
        <authorList>
            <person name="Camilli A."/>
            <person name="Ajao Y."/>
            <person name="Guo X."/>
        </authorList>
    </citation>
    <scope>NUCLEOTIDE SEQUENCE</scope>
    <source>
        <strain evidence="1">LBG001</strain>
    </source>
</reference>
<protein>
    <submittedName>
        <fullName evidence="1">Uncharacterized protein</fullName>
    </submittedName>
</protein>
<evidence type="ECO:0000313" key="1">
    <source>
        <dbReference type="EMBL" id="UOF01170.1"/>
    </source>
</evidence>
<dbReference type="Proteomes" id="UP000830116">
    <property type="component" value="Chromosome"/>
</dbReference>
<gene>
    <name evidence="1" type="ORF">MNR06_15835</name>
</gene>
<sequence length="86" mass="9854">MAGILNPKGKGKTPPRITPSIKKETVKARDFLSYDTRFSCEDCSHFDSEKVVCTIGYNPRHHLKSEQEHQFYLGGTMAFCRFIEID</sequence>
<proteinExistence type="predicted"/>
<dbReference type="EMBL" id="CP093442">
    <property type="protein sequence ID" value="UOF01170.1"/>
    <property type="molecule type" value="Genomic_DNA"/>
</dbReference>
<name>A0ABY4C8C0_9BACT</name>